<dbReference type="KEGG" id="pseb:EOK75_13105"/>
<geneLocation type="plasmid" evidence="8 9">
    <name>unnamed1</name>
</geneLocation>
<organism evidence="8 9">
    <name type="scientific">Pseudorhodobacter turbinis</name>
    <dbReference type="NCBI Taxonomy" id="2500533"/>
    <lineage>
        <taxon>Bacteria</taxon>
        <taxon>Pseudomonadati</taxon>
        <taxon>Pseudomonadota</taxon>
        <taxon>Alphaproteobacteria</taxon>
        <taxon>Rhodobacterales</taxon>
        <taxon>Paracoccaceae</taxon>
        <taxon>Pseudorhodobacter</taxon>
    </lineage>
</organism>
<dbReference type="AlphaFoldDB" id="A0A4P8EIT9"/>
<keyword evidence="8" id="KW-0614">Plasmid</keyword>
<keyword evidence="9" id="KW-1185">Reference proteome</keyword>
<dbReference type="Proteomes" id="UP000298631">
    <property type="component" value="Plasmid unnamed1"/>
</dbReference>
<gene>
    <name evidence="8" type="ORF">EOK75_13105</name>
</gene>
<evidence type="ECO:0000256" key="6">
    <source>
        <dbReference type="ARBA" id="ARBA00023136"/>
    </source>
</evidence>
<feature type="transmembrane region" description="Helical" evidence="7">
    <location>
        <begin position="173"/>
        <end position="195"/>
    </location>
</feature>
<feature type="transmembrane region" description="Helical" evidence="7">
    <location>
        <begin position="330"/>
        <end position="351"/>
    </location>
</feature>
<keyword evidence="4 7" id="KW-0812">Transmembrane</keyword>
<evidence type="ECO:0000313" key="9">
    <source>
        <dbReference type="Proteomes" id="UP000298631"/>
    </source>
</evidence>
<proteinExistence type="predicted"/>
<keyword evidence="3" id="KW-1003">Cell membrane</keyword>
<feature type="transmembrane region" description="Helical" evidence="7">
    <location>
        <begin position="393"/>
        <end position="412"/>
    </location>
</feature>
<keyword evidence="5 7" id="KW-1133">Transmembrane helix</keyword>
<evidence type="ECO:0000256" key="4">
    <source>
        <dbReference type="ARBA" id="ARBA00022692"/>
    </source>
</evidence>
<dbReference type="EMBL" id="CP039965">
    <property type="protein sequence ID" value="QCO56753.1"/>
    <property type="molecule type" value="Genomic_DNA"/>
</dbReference>
<feature type="transmembrane region" description="Helical" evidence="7">
    <location>
        <begin position="363"/>
        <end position="381"/>
    </location>
</feature>
<evidence type="ECO:0000256" key="1">
    <source>
        <dbReference type="ARBA" id="ARBA00004429"/>
    </source>
</evidence>
<feature type="transmembrane region" description="Helical" evidence="7">
    <location>
        <begin position="238"/>
        <end position="257"/>
    </location>
</feature>
<accession>A0A4P8EIT9</accession>
<evidence type="ECO:0000313" key="8">
    <source>
        <dbReference type="EMBL" id="QCO56753.1"/>
    </source>
</evidence>
<keyword evidence="6 7" id="KW-0472">Membrane</keyword>
<dbReference type="GO" id="GO:0015385">
    <property type="term" value="F:sodium:proton antiporter activity"/>
    <property type="evidence" value="ECO:0007669"/>
    <property type="project" value="TreeGrafter"/>
</dbReference>
<feature type="transmembrane region" description="Helical" evidence="7">
    <location>
        <begin position="263"/>
        <end position="281"/>
    </location>
</feature>
<feature type="transmembrane region" description="Helical" evidence="7">
    <location>
        <begin position="201"/>
        <end position="218"/>
    </location>
</feature>
<evidence type="ECO:0000256" key="5">
    <source>
        <dbReference type="ARBA" id="ARBA00022989"/>
    </source>
</evidence>
<feature type="transmembrane region" description="Helical" evidence="7">
    <location>
        <begin position="302"/>
        <end position="324"/>
    </location>
</feature>
<evidence type="ECO:0000256" key="2">
    <source>
        <dbReference type="ARBA" id="ARBA00015550"/>
    </source>
</evidence>
<dbReference type="RefSeq" id="WP_137194531.1">
    <property type="nucleotide sequence ID" value="NZ_CP039965.1"/>
</dbReference>
<dbReference type="PANTHER" id="PTHR30341">
    <property type="entry name" value="SODIUM ION/PROTON ANTIPORTER NHAA-RELATED"/>
    <property type="match status" value="1"/>
</dbReference>
<evidence type="ECO:0000256" key="3">
    <source>
        <dbReference type="ARBA" id="ARBA00022475"/>
    </source>
</evidence>
<dbReference type="InterPro" id="IPR023171">
    <property type="entry name" value="Na/H_antiporter_dom_sf"/>
</dbReference>
<dbReference type="OrthoDB" id="9808135at2"/>
<name>A0A4P8EIT9_9RHOB</name>
<sequence length="428" mass="45735">MGRLLPNHKAAAPVTPASPHLTRYATALLLGAATATLSVNMAPGPYYDIIQWLPFDSDPLHRLRLFYPGFTFATFVSCLLMPIFILLISKELWEALVQENGPLSGPRAVAPMAMVAGGMLVSAVLWQVLTAEWETAEEATSASGWVMPFGSDMVLAFVFGRMIFGRGHPALQLLLFLCILDGLAGMVIGGFAAPIEGKLRILWLIVPLAAASFGYFRLTRPLHNTNMSERERQRKSRLWPWLVLGLLSWIGVSAAGLPPALGLLPLLPAIAHGTRSFGLFAEAEGYLTDPLNRLSNALMGPATLILFLFGLTAGALDFAALGATSFVTLGAFWLGKPAGILAVALGLRIIGRPLPNHLNMRDIAFVAGLMGIGFTLPLIQLQTALPGGAMQEAGRLGLGMTILAGPALVLLARTLPKPGKPARPHLRH</sequence>
<dbReference type="GO" id="GO:0006885">
    <property type="term" value="P:regulation of pH"/>
    <property type="evidence" value="ECO:0007669"/>
    <property type="project" value="InterPro"/>
</dbReference>
<feature type="transmembrane region" description="Helical" evidence="7">
    <location>
        <begin position="145"/>
        <end position="164"/>
    </location>
</feature>
<feature type="transmembrane region" description="Helical" evidence="7">
    <location>
        <begin position="109"/>
        <end position="129"/>
    </location>
</feature>
<reference evidence="8 9" key="1">
    <citation type="submission" date="2019-05" db="EMBL/GenBank/DDBJ databases">
        <title>Pseudorhodobacter turbinis sp. nov., isolated from the gut of the Korean turban shell.</title>
        <authorList>
            <person name="Jeong Y.-S."/>
            <person name="Kang W.-R."/>
            <person name="Bae J.-W."/>
        </authorList>
    </citation>
    <scope>NUCLEOTIDE SEQUENCE [LARGE SCALE GENOMIC DNA]</scope>
    <source>
        <strain evidence="8 9">S12M18</strain>
        <plasmid evidence="8 9">unnamed1</plasmid>
    </source>
</reference>
<dbReference type="Gene3D" id="1.20.1530.10">
    <property type="entry name" value="Na+/H+ antiporter like domain"/>
    <property type="match status" value="1"/>
</dbReference>
<dbReference type="Pfam" id="PF06965">
    <property type="entry name" value="Na_H_antiport_1"/>
    <property type="match status" value="1"/>
</dbReference>
<dbReference type="GO" id="GO:0005886">
    <property type="term" value="C:plasma membrane"/>
    <property type="evidence" value="ECO:0007669"/>
    <property type="project" value="UniProtKB-SubCell"/>
</dbReference>
<dbReference type="PANTHER" id="PTHR30341:SF0">
    <property type="entry name" value="NA(+)_H(+) ANTIPORTER NHAA"/>
    <property type="match status" value="1"/>
</dbReference>
<feature type="transmembrane region" description="Helical" evidence="7">
    <location>
        <begin position="65"/>
        <end position="88"/>
    </location>
</feature>
<dbReference type="InterPro" id="IPR004670">
    <property type="entry name" value="NhaA"/>
</dbReference>
<comment type="subcellular location">
    <subcellularLocation>
        <location evidence="1">Cell inner membrane</location>
        <topology evidence="1">Multi-pass membrane protein</topology>
    </subcellularLocation>
</comment>
<evidence type="ECO:0000256" key="7">
    <source>
        <dbReference type="SAM" id="Phobius"/>
    </source>
</evidence>
<protein>
    <recommendedName>
        <fullName evidence="2">Putative Na(+)/H(+) antiporter NhaA homolog</fullName>
    </recommendedName>
</protein>